<gene>
    <name evidence="2" type="ORF">GSTUAT00007394001</name>
</gene>
<feature type="region of interest" description="Disordered" evidence="1">
    <location>
        <begin position="34"/>
        <end position="111"/>
    </location>
</feature>
<accession>A0A292PPB8</accession>
<sequence length="312" mass="33896">MDTPRSELPHFTNAPAAELDDRRFEANSFLCSGTTSSNARVASTRSPPPPNPAAAFANPEQRRREDRSAAISSHVLADLASGLRRTKSRRPTFTEEQTAANGSGDEALTTSEEDICFLPPEESKVRGGIDFQEMYEFVADQSRAKPGGTRGKISTCGDPIGSLRFDQIKAKEDLPLLLAVLGKRLPCPPRHPPIMRKPNFGTRRPLPVIGVGVERVVLAWVINSDYIADSFRAIIHDIETESDAIEDAVSVLCTDASLWERASGIAVWLWARFSGKFPGSRGSASDGRKAVRGGGNPVDAKLLYGAEPMPKR</sequence>
<dbReference type="Proteomes" id="UP001412239">
    <property type="component" value="Unassembled WGS sequence"/>
</dbReference>
<protein>
    <submittedName>
        <fullName evidence="2">Uncharacterized protein</fullName>
    </submittedName>
</protein>
<evidence type="ECO:0000313" key="3">
    <source>
        <dbReference type="Proteomes" id="UP001412239"/>
    </source>
</evidence>
<dbReference type="EMBL" id="LN891128">
    <property type="protein sequence ID" value="CUS08525.1"/>
    <property type="molecule type" value="Genomic_DNA"/>
</dbReference>
<name>A0A292PPB8_9PEZI</name>
<feature type="compositionally biased region" description="Polar residues" evidence="1">
    <location>
        <begin position="34"/>
        <end position="45"/>
    </location>
</feature>
<keyword evidence="3" id="KW-1185">Reference proteome</keyword>
<evidence type="ECO:0000256" key="1">
    <source>
        <dbReference type="SAM" id="MobiDB-lite"/>
    </source>
</evidence>
<reference evidence="2" key="1">
    <citation type="submission" date="2015-10" db="EMBL/GenBank/DDBJ databases">
        <authorList>
            <person name="Regsiter A."/>
            <person name="william w."/>
        </authorList>
    </citation>
    <scope>NUCLEOTIDE SEQUENCE</scope>
    <source>
        <strain evidence="2">Montdore</strain>
    </source>
</reference>
<evidence type="ECO:0000313" key="2">
    <source>
        <dbReference type="EMBL" id="CUS08525.1"/>
    </source>
</evidence>
<proteinExistence type="predicted"/>
<organism evidence="2 3">
    <name type="scientific">Tuber aestivum</name>
    <name type="common">summer truffle</name>
    <dbReference type="NCBI Taxonomy" id="59557"/>
    <lineage>
        <taxon>Eukaryota</taxon>
        <taxon>Fungi</taxon>
        <taxon>Dikarya</taxon>
        <taxon>Ascomycota</taxon>
        <taxon>Pezizomycotina</taxon>
        <taxon>Pezizomycetes</taxon>
        <taxon>Pezizales</taxon>
        <taxon>Tuberaceae</taxon>
        <taxon>Tuber</taxon>
    </lineage>
</organism>
<dbReference type="AlphaFoldDB" id="A0A292PPB8"/>